<proteinExistence type="predicted"/>
<name>A0ABT7E161_9NEIS</name>
<feature type="chain" id="PRO_5046037305" description="Peptidase M10 metallopeptidase domain-containing protein" evidence="1">
    <location>
        <begin position="25"/>
        <end position="380"/>
    </location>
</feature>
<evidence type="ECO:0008006" key="4">
    <source>
        <dbReference type="Google" id="ProtNLM"/>
    </source>
</evidence>
<evidence type="ECO:0000313" key="2">
    <source>
        <dbReference type="EMBL" id="MDK2126045.1"/>
    </source>
</evidence>
<gene>
    <name evidence="2" type="ORF">PZA18_18540</name>
</gene>
<dbReference type="InterPro" id="IPR024079">
    <property type="entry name" value="MetalloPept_cat_dom_sf"/>
</dbReference>
<dbReference type="SUPFAM" id="SSF55486">
    <property type="entry name" value="Metalloproteases ('zincins'), catalytic domain"/>
    <property type="match status" value="1"/>
</dbReference>
<comment type="caution">
    <text evidence="2">The sequence shown here is derived from an EMBL/GenBank/DDBJ whole genome shotgun (WGS) entry which is preliminary data.</text>
</comment>
<accession>A0ABT7E161</accession>
<sequence length="380" mass="42806">MKKSNVSVICMAIVTAFTSLQSFAVDKYVDGNVIHPEIARKYYKGDPIKWIEYYDANTNKYETPSGGPVINVFYSRGNEPAGLSASDMPGYISMAANRWSEVCNVKFVRQEYNSGFMPGNLMVTKINKLEYPKMDTKYGGERYLTSPSLSGVLIGFMPWVESSLQRDKEFKVTPWDFLTSWNATKDSKGNLVYTALDNSEAVEEHYDNATWGRRFSDIILKPHKFANLLSRPERMLGIITHELGHTFGLRDIDDKNAGRHQLMASMTPFVRMQDISLCVGLYGRPKHNNDYIYRILNSYESTLDGGQDPKIEIHPVVKQNIKTVGISGESGGFVYRYYPTTNFYVGAKDGNVYYMLNGSSTPVLIGTVDGEFTKALAAKF</sequence>
<feature type="signal peptide" evidence="1">
    <location>
        <begin position="1"/>
        <end position="24"/>
    </location>
</feature>
<keyword evidence="1" id="KW-0732">Signal</keyword>
<organism evidence="2 3">
    <name type="scientific">Parachitinimonas caeni</name>
    <dbReference type="NCBI Taxonomy" id="3031301"/>
    <lineage>
        <taxon>Bacteria</taxon>
        <taxon>Pseudomonadati</taxon>
        <taxon>Pseudomonadota</taxon>
        <taxon>Betaproteobacteria</taxon>
        <taxon>Neisseriales</taxon>
        <taxon>Chitinibacteraceae</taxon>
        <taxon>Parachitinimonas</taxon>
    </lineage>
</organism>
<evidence type="ECO:0000256" key="1">
    <source>
        <dbReference type="SAM" id="SignalP"/>
    </source>
</evidence>
<evidence type="ECO:0000313" key="3">
    <source>
        <dbReference type="Proteomes" id="UP001172778"/>
    </source>
</evidence>
<dbReference type="Proteomes" id="UP001172778">
    <property type="component" value="Unassembled WGS sequence"/>
</dbReference>
<protein>
    <recommendedName>
        <fullName evidence="4">Peptidase M10 metallopeptidase domain-containing protein</fullName>
    </recommendedName>
</protein>
<dbReference type="Gene3D" id="3.40.390.10">
    <property type="entry name" value="Collagenase (Catalytic Domain)"/>
    <property type="match status" value="1"/>
</dbReference>
<dbReference type="RefSeq" id="WP_284102360.1">
    <property type="nucleotide sequence ID" value="NZ_JARRAF010000030.1"/>
</dbReference>
<dbReference type="EMBL" id="JARRAF010000030">
    <property type="protein sequence ID" value="MDK2126045.1"/>
    <property type="molecule type" value="Genomic_DNA"/>
</dbReference>
<reference evidence="2" key="1">
    <citation type="submission" date="2023-03" db="EMBL/GenBank/DDBJ databases">
        <title>Chitinimonas shenzhenensis gen. nov., sp. nov., a novel member of family Burkholderiaceae isolated from activated sludge collected in Shen Zhen, China.</title>
        <authorList>
            <person name="Wang X."/>
        </authorList>
    </citation>
    <scope>NUCLEOTIDE SEQUENCE</scope>
    <source>
        <strain evidence="2">DQS-5</strain>
    </source>
</reference>
<keyword evidence="3" id="KW-1185">Reference proteome</keyword>